<organism evidence="1">
    <name type="scientific">Brassica napus</name>
    <name type="common">Rape</name>
    <dbReference type="NCBI Taxonomy" id="3708"/>
    <lineage>
        <taxon>Eukaryota</taxon>
        <taxon>Viridiplantae</taxon>
        <taxon>Streptophyta</taxon>
        <taxon>Embryophyta</taxon>
        <taxon>Tracheophyta</taxon>
        <taxon>Spermatophyta</taxon>
        <taxon>Magnoliopsida</taxon>
        <taxon>eudicotyledons</taxon>
        <taxon>Gunneridae</taxon>
        <taxon>Pentapetalae</taxon>
        <taxon>rosids</taxon>
        <taxon>malvids</taxon>
        <taxon>Brassicales</taxon>
        <taxon>Brassicaceae</taxon>
        <taxon>Brassiceae</taxon>
        <taxon>Brassica</taxon>
    </lineage>
</organism>
<dbReference type="AlphaFoldDB" id="A0A816JL82"/>
<sequence>MNLKKNNNARVCWRLNRRKTTTRKTKDCKNKKRSHKITTTEFEVQNTSTNLNIADILINKNLNFDK</sequence>
<name>A0A816JL82_BRANA</name>
<protein>
    <submittedName>
        <fullName evidence="1">(rape) hypothetical protein</fullName>
    </submittedName>
</protein>
<proteinExistence type="predicted"/>
<dbReference type="EMBL" id="HG994366">
    <property type="protein sequence ID" value="CAF1879025.1"/>
    <property type="molecule type" value="Genomic_DNA"/>
</dbReference>
<reference evidence="1" key="1">
    <citation type="submission" date="2021-01" db="EMBL/GenBank/DDBJ databases">
        <authorList>
            <consortium name="Genoscope - CEA"/>
            <person name="William W."/>
        </authorList>
    </citation>
    <scope>NUCLEOTIDE SEQUENCE</scope>
</reference>
<dbReference type="Proteomes" id="UP001295469">
    <property type="component" value="Chromosome C02"/>
</dbReference>
<evidence type="ECO:0000313" key="1">
    <source>
        <dbReference type="EMBL" id="CAF1879025.1"/>
    </source>
</evidence>
<accession>A0A816JL82</accession>
<gene>
    <name evidence="1" type="ORF">DARMORV10_C02P01730.1</name>
</gene>